<dbReference type="SUPFAM" id="SSF52402">
    <property type="entry name" value="Adenine nucleotide alpha hydrolases-like"/>
    <property type="match status" value="1"/>
</dbReference>
<dbReference type="PRINTS" id="PR01438">
    <property type="entry name" value="UNVRSLSTRESS"/>
</dbReference>
<keyword evidence="5" id="KW-1185">Reference proteome</keyword>
<dbReference type="InterPro" id="IPR014729">
    <property type="entry name" value="Rossmann-like_a/b/a_fold"/>
</dbReference>
<proteinExistence type="inferred from homology"/>
<dbReference type="InterPro" id="IPR006016">
    <property type="entry name" value="UspA"/>
</dbReference>
<dbReference type="Proteomes" id="UP000467006">
    <property type="component" value="Chromosome"/>
</dbReference>
<dbReference type="OrthoDB" id="6174426at2"/>
<keyword evidence="2" id="KW-0547">Nucleotide-binding</keyword>
<dbReference type="PANTHER" id="PTHR46268:SF27">
    <property type="entry name" value="UNIVERSAL STRESS PROTEIN RV2623"/>
    <property type="match status" value="1"/>
</dbReference>
<protein>
    <submittedName>
        <fullName evidence="4">Uncharacterized protein</fullName>
    </submittedName>
</protein>
<organism evidence="4 5">
    <name type="scientific">Mycolicibacterium duvalii</name>
    <dbReference type="NCBI Taxonomy" id="39688"/>
    <lineage>
        <taxon>Bacteria</taxon>
        <taxon>Bacillati</taxon>
        <taxon>Actinomycetota</taxon>
        <taxon>Actinomycetes</taxon>
        <taxon>Mycobacteriales</taxon>
        <taxon>Mycobacteriaceae</taxon>
        <taxon>Mycolicibacterium</taxon>
    </lineage>
</organism>
<dbReference type="PANTHER" id="PTHR46268">
    <property type="entry name" value="STRESS RESPONSE PROTEIN NHAX"/>
    <property type="match status" value="1"/>
</dbReference>
<evidence type="ECO:0000313" key="5">
    <source>
        <dbReference type="Proteomes" id="UP000467006"/>
    </source>
</evidence>
<comment type="similarity">
    <text evidence="1">Belongs to the universal stress protein A family.</text>
</comment>
<evidence type="ECO:0000256" key="2">
    <source>
        <dbReference type="ARBA" id="ARBA00022741"/>
    </source>
</evidence>
<name>A0A7I7K4S8_9MYCO</name>
<evidence type="ECO:0000313" key="4">
    <source>
        <dbReference type="EMBL" id="BBX18469.1"/>
    </source>
</evidence>
<keyword evidence="3" id="KW-0067">ATP-binding</keyword>
<dbReference type="KEGG" id="mdu:MDUV_33290"/>
<dbReference type="EMBL" id="AP022563">
    <property type="protein sequence ID" value="BBX18469.1"/>
    <property type="molecule type" value="Genomic_DNA"/>
</dbReference>
<dbReference type="Pfam" id="PF00582">
    <property type="entry name" value="Usp"/>
    <property type="match status" value="1"/>
</dbReference>
<dbReference type="AlphaFoldDB" id="A0A7I7K4S8"/>
<gene>
    <name evidence="4" type="ORF">MDUV_33290</name>
</gene>
<evidence type="ECO:0000256" key="3">
    <source>
        <dbReference type="ARBA" id="ARBA00022840"/>
    </source>
</evidence>
<reference evidence="4 5" key="1">
    <citation type="journal article" date="2019" name="Emerg. Microbes Infect.">
        <title>Comprehensive subspecies identification of 175 nontuberculous mycobacteria species based on 7547 genomic profiles.</title>
        <authorList>
            <person name="Matsumoto Y."/>
            <person name="Kinjo T."/>
            <person name="Motooka D."/>
            <person name="Nabeya D."/>
            <person name="Jung N."/>
            <person name="Uechi K."/>
            <person name="Horii T."/>
            <person name="Iida T."/>
            <person name="Fujita J."/>
            <person name="Nakamura S."/>
        </authorList>
    </citation>
    <scope>NUCLEOTIDE SEQUENCE [LARGE SCALE GENOMIC DNA]</scope>
    <source>
        <strain evidence="4 5">JCM 6396</strain>
    </source>
</reference>
<dbReference type="RefSeq" id="WP_098004205.1">
    <property type="nucleotide sequence ID" value="NZ_AP022563.1"/>
</dbReference>
<dbReference type="Gene3D" id="3.40.50.620">
    <property type="entry name" value="HUPs"/>
    <property type="match status" value="1"/>
</dbReference>
<dbReference type="GO" id="GO:0005524">
    <property type="term" value="F:ATP binding"/>
    <property type="evidence" value="ECO:0007669"/>
    <property type="project" value="UniProtKB-KW"/>
</dbReference>
<dbReference type="CDD" id="cd00293">
    <property type="entry name" value="USP-like"/>
    <property type="match status" value="1"/>
</dbReference>
<dbReference type="InterPro" id="IPR006015">
    <property type="entry name" value="Universal_stress_UspA"/>
</dbReference>
<accession>A0A7I7K4S8</accession>
<evidence type="ECO:0000256" key="1">
    <source>
        <dbReference type="ARBA" id="ARBA00008791"/>
    </source>
</evidence>
<sequence length="206" mass="21546">MSATTVAVLVGGWCLAGVLSGVWMARRGYDPLWILIALPLGLLFVPIAIERVRRPKDVHTSSSPRRLPGRGEGSRGLRVLAGLDGSAESQEALAAVSRILGPACELLVLAEVVHHEATDDDAKVEINAASQRLTAAAADIAVAGSVHTEVLVGAAGSALRRYAADHDIDVLVVGRRGRGLSRRVLGSVSGDLVEHSPIPVLVAPQR</sequence>